<dbReference type="Proteomes" id="UP000257317">
    <property type="component" value="Unassembled WGS sequence"/>
</dbReference>
<accession>A0A2Z6TQU5</accession>
<dbReference type="OrthoDB" id="2943484at2"/>
<name>A0A2Z6TQU5_9LACO</name>
<comment type="caution">
    <text evidence="3">The sequence shown here is derived from an EMBL/GenBank/DDBJ whole genome shotgun (WGS) entry which is preliminary data.</text>
</comment>
<feature type="domain" description="PepSY" evidence="2">
    <location>
        <begin position="48"/>
        <end position="106"/>
    </location>
</feature>
<sequence length="187" mass="20962">MTKKWTKLAAGVTMAGALLLTATACSDDKKSEPKTSEVTKKAKTSTIKLSQADAISKFHKQYSGKDVKEINLETEKNKYIYEVEGFDRTHEYEVKIDANSGKILSHKSEKSNLDELNEQALDIDKLISRNQATKIAEKEVDGTATAWKLTHDDKKTVWEVEVTKGNRKQDVTINAKTKKVISVEKDD</sequence>
<organism evidence="3 4">
    <name type="scientific">Lactobacillus rodentium</name>
    <dbReference type="NCBI Taxonomy" id="947835"/>
    <lineage>
        <taxon>Bacteria</taxon>
        <taxon>Bacillati</taxon>
        <taxon>Bacillota</taxon>
        <taxon>Bacilli</taxon>
        <taxon>Lactobacillales</taxon>
        <taxon>Lactobacillaceae</taxon>
        <taxon>Lactobacillus</taxon>
    </lineage>
</organism>
<dbReference type="AlphaFoldDB" id="A0A2Z6TQU5"/>
<dbReference type="EMBL" id="BFBY01000008">
    <property type="protein sequence ID" value="GBG05197.1"/>
    <property type="molecule type" value="Genomic_DNA"/>
</dbReference>
<dbReference type="RefSeq" id="WP_117118526.1">
    <property type="nucleotide sequence ID" value="NZ_BFBY01000008.1"/>
</dbReference>
<protein>
    <submittedName>
        <fullName evidence="3">Peptidase propeptide and YPEB domain protein</fullName>
    </submittedName>
</protein>
<dbReference type="PROSITE" id="PS51257">
    <property type="entry name" value="PROKAR_LIPOPROTEIN"/>
    <property type="match status" value="1"/>
</dbReference>
<evidence type="ECO:0000313" key="4">
    <source>
        <dbReference type="Proteomes" id="UP000257317"/>
    </source>
</evidence>
<dbReference type="InterPro" id="IPR025711">
    <property type="entry name" value="PepSY"/>
</dbReference>
<evidence type="ECO:0000313" key="3">
    <source>
        <dbReference type="EMBL" id="GBG05197.1"/>
    </source>
</evidence>
<feature type="signal peptide" evidence="1">
    <location>
        <begin position="1"/>
        <end position="26"/>
    </location>
</feature>
<feature type="chain" id="PRO_5016340267" evidence="1">
    <location>
        <begin position="27"/>
        <end position="187"/>
    </location>
</feature>
<evidence type="ECO:0000259" key="2">
    <source>
        <dbReference type="Pfam" id="PF03413"/>
    </source>
</evidence>
<proteinExistence type="predicted"/>
<evidence type="ECO:0000256" key="1">
    <source>
        <dbReference type="SAM" id="SignalP"/>
    </source>
</evidence>
<dbReference type="Pfam" id="PF03413">
    <property type="entry name" value="PepSY"/>
    <property type="match status" value="2"/>
</dbReference>
<keyword evidence="4" id="KW-1185">Reference proteome</keyword>
<reference evidence="4" key="1">
    <citation type="submission" date="2018-03" db="EMBL/GenBank/DDBJ databases">
        <title>New taxa in the Lactobacillus gasseri group.</title>
        <authorList>
            <person name="Tanizawa Y."/>
            <person name="Tohno M."/>
            <person name="Endo A."/>
            <person name="Arita M."/>
        </authorList>
    </citation>
    <scope>NUCLEOTIDE SEQUENCE [LARGE SCALE GENOMIC DNA]</scope>
    <source>
        <strain evidence="4">DSM 24759</strain>
    </source>
</reference>
<gene>
    <name evidence="3" type="ORF">LrDSM24759_11110</name>
</gene>
<dbReference type="Gene3D" id="3.10.450.40">
    <property type="match status" value="2"/>
</dbReference>
<keyword evidence="1" id="KW-0732">Signal</keyword>
<feature type="domain" description="PepSY" evidence="2">
    <location>
        <begin position="127"/>
        <end position="184"/>
    </location>
</feature>